<protein>
    <submittedName>
        <fullName evidence="7">Aromatic ring-opening dioxygenase LigB subunit</fullName>
    </submittedName>
</protein>
<name>A0A212EN76_DANPL</name>
<keyword evidence="3" id="KW-0479">Metal-binding</keyword>
<dbReference type="Gene3D" id="3.40.830.10">
    <property type="entry name" value="LigB-like"/>
    <property type="match status" value="2"/>
</dbReference>
<gene>
    <name evidence="7" type="ORF">KGM_211494</name>
</gene>
<dbReference type="GO" id="GO:0016702">
    <property type="term" value="F:oxidoreductase activity, acting on single donors with incorporation of molecular oxygen, incorporation of two atoms of oxygen"/>
    <property type="evidence" value="ECO:0007669"/>
    <property type="project" value="UniProtKB-ARBA"/>
</dbReference>
<dbReference type="Pfam" id="PF02900">
    <property type="entry name" value="LigB"/>
    <property type="match status" value="2"/>
</dbReference>
<sequence length="473" mass="53231">MVMVAPALFVNHGGGPMPLLGEKDHLGLTKFLRDEVKKHVNLKEIKAIVLVTAHWEESEVTISSGDRHELYFDYYGFPPETYKYKYDAPGDPELAKRIQTALKKAGIHSKLDPKRGWDHGVFVPMLLINPAADIPIIQISVLSNQDPEEHYNIGQVLKQFRKEGIAIFGSGMSYHNMREFFYGRNAGRVVNEEFDEFLNDACTSGNSVRKEKLLLWDQQPGAREAHPTRAAEHLMPLIVIAGAGGDGPGERIFNWDMSGTEVTISSGDRHELYFDYYGFPPETYKYKYDAPGDPELAKRIQTALKKAGIHSKLDPKRGWDHGVFVPMLLINPAADIPIIQISVLSNQDPEEHYNIGQVLKQFRKEGIAIFGSGMSYHNMREFFYGRNAGRVVNEEFDEFLNDACTSGNSVRKEKLLLWDQQPGAREAHPTRAAEHLMPLIVIAGAGGDGPGERIFNWDMSGTFRLSGFIWKND</sequence>
<proteinExistence type="inferred from homology"/>
<keyword evidence="4" id="KW-0862">Zinc</keyword>
<comment type="cofactor">
    <cofactor evidence="1">
        <name>Zn(2+)</name>
        <dbReference type="ChEBI" id="CHEBI:29105"/>
    </cofactor>
</comment>
<evidence type="ECO:0000256" key="3">
    <source>
        <dbReference type="ARBA" id="ARBA00022723"/>
    </source>
</evidence>
<dbReference type="PANTHER" id="PTHR30096:SF0">
    <property type="entry name" value="4,5-DOPA DIOXYGENASE EXTRADIOL-LIKE PROTEIN"/>
    <property type="match status" value="1"/>
</dbReference>
<organism evidence="7 8">
    <name type="scientific">Danaus plexippus plexippus</name>
    <dbReference type="NCBI Taxonomy" id="278856"/>
    <lineage>
        <taxon>Eukaryota</taxon>
        <taxon>Metazoa</taxon>
        <taxon>Ecdysozoa</taxon>
        <taxon>Arthropoda</taxon>
        <taxon>Hexapoda</taxon>
        <taxon>Insecta</taxon>
        <taxon>Pterygota</taxon>
        <taxon>Neoptera</taxon>
        <taxon>Endopterygota</taxon>
        <taxon>Lepidoptera</taxon>
        <taxon>Glossata</taxon>
        <taxon>Ditrysia</taxon>
        <taxon>Papilionoidea</taxon>
        <taxon>Nymphalidae</taxon>
        <taxon>Danainae</taxon>
        <taxon>Danaini</taxon>
        <taxon>Danaina</taxon>
        <taxon>Danaus</taxon>
        <taxon>Danaus</taxon>
    </lineage>
</organism>
<dbReference type="InterPro" id="IPR004183">
    <property type="entry name" value="Xdiol_dOase_suB"/>
</dbReference>
<dbReference type="InParanoid" id="A0A212EN76"/>
<dbReference type="AlphaFoldDB" id="A0A212EN76"/>
<dbReference type="KEGG" id="dpl:KGM_211494"/>
<evidence type="ECO:0000313" key="8">
    <source>
        <dbReference type="Proteomes" id="UP000007151"/>
    </source>
</evidence>
<dbReference type="GO" id="GO:0008198">
    <property type="term" value="F:ferrous iron binding"/>
    <property type="evidence" value="ECO:0007669"/>
    <property type="project" value="InterPro"/>
</dbReference>
<dbReference type="eggNOG" id="ENOG502QS66">
    <property type="taxonomic scope" value="Eukaryota"/>
</dbReference>
<feature type="domain" description="Extradiol ring-cleavage dioxygenase class III enzyme subunit B" evidence="6">
    <location>
        <begin position="266"/>
        <end position="450"/>
    </location>
</feature>
<evidence type="ECO:0000256" key="5">
    <source>
        <dbReference type="ARBA" id="ARBA00023002"/>
    </source>
</evidence>
<dbReference type="GO" id="GO:0008270">
    <property type="term" value="F:zinc ion binding"/>
    <property type="evidence" value="ECO:0007669"/>
    <property type="project" value="InterPro"/>
</dbReference>
<dbReference type="SUPFAM" id="SSF53213">
    <property type="entry name" value="LigB-like"/>
    <property type="match status" value="2"/>
</dbReference>
<evidence type="ECO:0000313" key="7">
    <source>
        <dbReference type="EMBL" id="OWR42938.1"/>
    </source>
</evidence>
<dbReference type="CDD" id="cd07363">
    <property type="entry name" value="45_DOPA_Dioxygenase"/>
    <property type="match status" value="2"/>
</dbReference>
<dbReference type="STRING" id="278856.A0A212EN76"/>
<dbReference type="EMBL" id="AGBW02013708">
    <property type="protein sequence ID" value="OWR42938.1"/>
    <property type="molecule type" value="Genomic_DNA"/>
</dbReference>
<dbReference type="InterPro" id="IPR014436">
    <property type="entry name" value="Extradiol_dOase_DODA"/>
</dbReference>
<keyword evidence="5" id="KW-0560">Oxidoreductase</keyword>
<evidence type="ECO:0000256" key="4">
    <source>
        <dbReference type="ARBA" id="ARBA00022833"/>
    </source>
</evidence>
<dbReference type="PANTHER" id="PTHR30096">
    <property type="entry name" value="4,5-DOPA DIOXYGENASE EXTRADIOL-LIKE PROTEIN"/>
    <property type="match status" value="1"/>
</dbReference>
<keyword evidence="8" id="KW-1185">Reference proteome</keyword>
<comment type="caution">
    <text evidence="7">The sequence shown here is derived from an EMBL/GenBank/DDBJ whole genome shotgun (WGS) entry which is preliminary data.</text>
</comment>
<keyword evidence="7" id="KW-0223">Dioxygenase</keyword>
<accession>A0A212EN76</accession>
<feature type="domain" description="Extradiol ring-cleavage dioxygenase class III enzyme subunit B" evidence="6">
    <location>
        <begin position="35"/>
        <end position="246"/>
    </location>
</feature>
<evidence type="ECO:0000259" key="6">
    <source>
        <dbReference type="Pfam" id="PF02900"/>
    </source>
</evidence>
<evidence type="ECO:0000256" key="1">
    <source>
        <dbReference type="ARBA" id="ARBA00001947"/>
    </source>
</evidence>
<dbReference type="Proteomes" id="UP000007151">
    <property type="component" value="Unassembled WGS sequence"/>
</dbReference>
<reference evidence="7 8" key="1">
    <citation type="journal article" date="2011" name="Cell">
        <title>The monarch butterfly genome yields insights into long-distance migration.</title>
        <authorList>
            <person name="Zhan S."/>
            <person name="Merlin C."/>
            <person name="Boore J.L."/>
            <person name="Reppert S.M."/>
        </authorList>
    </citation>
    <scope>NUCLEOTIDE SEQUENCE [LARGE SCALE GENOMIC DNA]</scope>
    <source>
        <strain evidence="7">F-2</strain>
    </source>
</reference>
<evidence type="ECO:0000256" key="2">
    <source>
        <dbReference type="ARBA" id="ARBA00007581"/>
    </source>
</evidence>
<comment type="similarity">
    <text evidence="2">Belongs to the DODA-type extradiol aromatic ring-opening dioxygenase family.</text>
</comment>